<protein>
    <recommendedName>
        <fullName evidence="2">peptidoglycan lytic exotransglycosylase</fullName>
        <ecNumber evidence="2">4.2.2.n1</ecNumber>
    </recommendedName>
    <alternativeName>
        <fullName evidence="5">Murein hydrolase A</fullName>
    </alternativeName>
</protein>
<evidence type="ECO:0000256" key="3">
    <source>
        <dbReference type="ARBA" id="ARBA00023239"/>
    </source>
</evidence>
<keyword evidence="3 7" id="KW-0456">Lyase</keyword>
<evidence type="ECO:0000256" key="2">
    <source>
        <dbReference type="ARBA" id="ARBA00012587"/>
    </source>
</evidence>
<organism evidence="7 8">
    <name type="scientific">Alysiella crassa</name>
    <dbReference type="NCBI Taxonomy" id="153491"/>
    <lineage>
        <taxon>Bacteria</taxon>
        <taxon>Pseudomonadati</taxon>
        <taxon>Pseudomonadota</taxon>
        <taxon>Betaproteobacteria</taxon>
        <taxon>Neisseriales</taxon>
        <taxon>Neisseriaceae</taxon>
        <taxon>Alysiella</taxon>
    </lineage>
</organism>
<dbReference type="EMBL" id="UFSO01000002">
    <property type="protein sequence ID" value="SSY70842.1"/>
    <property type="molecule type" value="Genomic_DNA"/>
</dbReference>
<dbReference type="PANTHER" id="PTHR30124">
    <property type="entry name" value="MEMBRANE-BOUND LYTIC MUREIN TRANSGLYCOSYLASE A"/>
    <property type="match status" value="1"/>
</dbReference>
<dbReference type="InterPro" id="IPR026044">
    <property type="entry name" value="MltA"/>
</dbReference>
<dbReference type="GO" id="GO:0019867">
    <property type="term" value="C:outer membrane"/>
    <property type="evidence" value="ECO:0007669"/>
    <property type="project" value="InterPro"/>
</dbReference>
<reference evidence="7 8" key="1">
    <citation type="submission" date="2018-06" db="EMBL/GenBank/DDBJ databases">
        <authorList>
            <consortium name="Pathogen Informatics"/>
            <person name="Doyle S."/>
        </authorList>
    </citation>
    <scope>NUCLEOTIDE SEQUENCE [LARGE SCALE GENOMIC DNA]</scope>
    <source>
        <strain evidence="7 8">NCTC10283</strain>
    </source>
</reference>
<feature type="domain" description="Lytic transglycosylase MltA" evidence="6">
    <location>
        <begin position="140"/>
        <end position="330"/>
    </location>
</feature>
<evidence type="ECO:0000256" key="1">
    <source>
        <dbReference type="ARBA" id="ARBA00001420"/>
    </source>
</evidence>
<dbReference type="InterPro" id="IPR010611">
    <property type="entry name" value="3D_dom"/>
</dbReference>
<dbReference type="CDD" id="cd14485">
    <property type="entry name" value="mltA_like_LT_A"/>
    <property type="match status" value="1"/>
</dbReference>
<sequence>MKIKSLLILSGVAAMIAACTNKYPQPIATQPQPQIQPPIGATQPVGYVHQSGDTSYTVVSYQQLPNWHNNPFSGSLKAFRLGCDKLAKQAAWTAVCNKASLINENDAAAAKAFFEQYFTPWQVAQNGKTQGLFTGYYEAVLGGSLNQTPQARFPIYGVPNDFVSIPITPAQKAYGGVLRVSPTAANRGVVSESGSHTANLAAFPLSERSTALKGRFVGGEFVPYHTRPEINGGALNGKAPILAYANDPVELFFLHVQGSGRLRLNNGQYLRLAYADKNDYPYVSIGKYMAERGYLSLNQASAQGIQSYLANHPSKLAEILGQNPSYIFFKQGTGSENDGPVGALGVPLEAEFSGAVDKQYITLGAPIFVATTHPSKNTPLNRLIMAQDTGSAIKGAVRVDYFWGFGYEAGQTAGKMKHQGYVWQLLPNGLMPK</sequence>
<dbReference type="Gene3D" id="2.40.50.270">
    <property type="entry name" value="transglycosylase MltA"/>
    <property type="match status" value="1"/>
</dbReference>
<dbReference type="GO" id="GO:0009254">
    <property type="term" value="P:peptidoglycan turnover"/>
    <property type="evidence" value="ECO:0007669"/>
    <property type="project" value="InterPro"/>
</dbReference>
<name>A0A376BM52_9NEIS</name>
<gene>
    <name evidence="7" type="primary">mltA</name>
    <name evidence="7" type="ORF">NCTC10283_00956</name>
</gene>
<dbReference type="PROSITE" id="PS51257">
    <property type="entry name" value="PROKAR_LIPOPROTEIN"/>
    <property type="match status" value="1"/>
</dbReference>
<comment type="catalytic activity">
    <reaction evidence="1">
        <text>Exolytic cleavage of the (1-&gt;4)-beta-glycosidic linkage between N-acetylmuramic acid (MurNAc) and N-acetylglucosamine (GlcNAc) residues in peptidoglycan, from either the reducing or the non-reducing ends of the peptidoglycan chains, with concomitant formation of a 1,6-anhydrobond in the MurNAc residue.</text>
        <dbReference type="EC" id="4.2.2.n1"/>
    </reaction>
</comment>
<dbReference type="PIRSF" id="PIRSF019422">
    <property type="entry name" value="MltA"/>
    <property type="match status" value="1"/>
</dbReference>
<dbReference type="CDD" id="cd14668">
    <property type="entry name" value="mlta_B"/>
    <property type="match status" value="1"/>
</dbReference>
<dbReference type="Proteomes" id="UP000254209">
    <property type="component" value="Unassembled WGS sequence"/>
</dbReference>
<dbReference type="Pfam" id="PF06725">
    <property type="entry name" value="3D"/>
    <property type="match status" value="1"/>
</dbReference>
<dbReference type="InterPro" id="IPR036908">
    <property type="entry name" value="RlpA-like_sf"/>
</dbReference>
<accession>A0A376BM52</accession>
<dbReference type="InterPro" id="IPR005300">
    <property type="entry name" value="MltA_B"/>
</dbReference>
<evidence type="ECO:0000256" key="5">
    <source>
        <dbReference type="ARBA" id="ARBA00030918"/>
    </source>
</evidence>
<dbReference type="EC" id="4.2.2.n1" evidence="2"/>
<dbReference type="GO" id="GO:0008933">
    <property type="term" value="F:peptidoglycan lytic transglycosylase activity"/>
    <property type="evidence" value="ECO:0007669"/>
    <property type="project" value="TreeGrafter"/>
</dbReference>
<evidence type="ECO:0000256" key="4">
    <source>
        <dbReference type="ARBA" id="ARBA00023316"/>
    </source>
</evidence>
<evidence type="ECO:0000313" key="8">
    <source>
        <dbReference type="Proteomes" id="UP000254209"/>
    </source>
</evidence>
<dbReference type="AlphaFoldDB" id="A0A376BM52"/>
<dbReference type="Gene3D" id="2.40.240.50">
    <property type="entry name" value="Barwin-like endoglucanases"/>
    <property type="match status" value="1"/>
</dbReference>
<dbReference type="GO" id="GO:0071555">
    <property type="term" value="P:cell wall organization"/>
    <property type="evidence" value="ECO:0007669"/>
    <property type="project" value="UniProtKB-KW"/>
</dbReference>
<dbReference type="GO" id="GO:0004553">
    <property type="term" value="F:hydrolase activity, hydrolyzing O-glycosyl compounds"/>
    <property type="evidence" value="ECO:0007669"/>
    <property type="project" value="InterPro"/>
</dbReference>
<evidence type="ECO:0000259" key="6">
    <source>
        <dbReference type="SMART" id="SM00925"/>
    </source>
</evidence>
<dbReference type="RefSeq" id="WP_034292603.1">
    <property type="nucleotide sequence ID" value="NZ_CP091519.2"/>
</dbReference>
<dbReference type="Gene3D" id="2.40.40.10">
    <property type="entry name" value="RlpA-like domain"/>
    <property type="match status" value="1"/>
</dbReference>
<dbReference type="OrthoDB" id="9783686at2"/>
<keyword evidence="4" id="KW-0961">Cell wall biogenesis/degradation</keyword>
<evidence type="ECO:0000313" key="7">
    <source>
        <dbReference type="EMBL" id="SSY70842.1"/>
    </source>
</evidence>
<dbReference type="SUPFAM" id="SSF50685">
    <property type="entry name" value="Barwin-like endoglucanases"/>
    <property type="match status" value="1"/>
</dbReference>
<dbReference type="PANTHER" id="PTHR30124:SF0">
    <property type="entry name" value="MEMBRANE-BOUND LYTIC MUREIN TRANSGLYCOSYLASE A"/>
    <property type="match status" value="1"/>
</dbReference>
<dbReference type="Pfam" id="PF03562">
    <property type="entry name" value="MltA"/>
    <property type="match status" value="1"/>
</dbReference>
<dbReference type="GO" id="GO:0009253">
    <property type="term" value="P:peptidoglycan catabolic process"/>
    <property type="evidence" value="ECO:0007669"/>
    <property type="project" value="TreeGrafter"/>
</dbReference>
<keyword evidence="8" id="KW-1185">Reference proteome</keyword>
<dbReference type="SMART" id="SM00925">
    <property type="entry name" value="MltA"/>
    <property type="match status" value="1"/>
</dbReference>
<proteinExistence type="predicted"/>
<dbReference type="STRING" id="1120980.GCA_000745955_01160"/>